<dbReference type="PRINTS" id="PR00895">
    <property type="entry name" value="PENTAXIN"/>
</dbReference>
<evidence type="ECO:0000259" key="13">
    <source>
        <dbReference type="PROSITE" id="PS50026"/>
    </source>
</evidence>
<dbReference type="FunFam" id="2.10.25.10:FF:000472">
    <property type="entry name" value="Uncharacterized protein, isoform A"/>
    <property type="match status" value="1"/>
</dbReference>
<feature type="disulfide bond" evidence="9">
    <location>
        <begin position="1242"/>
        <end position="1251"/>
    </location>
</feature>
<feature type="domain" description="Sushi" evidence="17">
    <location>
        <begin position="3881"/>
        <end position="3936"/>
    </location>
</feature>
<feature type="disulfide bond" evidence="10">
    <location>
        <begin position="3907"/>
        <end position="3934"/>
    </location>
</feature>
<feature type="disulfide bond" evidence="9">
    <location>
        <begin position="4155"/>
        <end position="4165"/>
    </location>
</feature>
<dbReference type="Gene3D" id="3.40.50.410">
    <property type="entry name" value="von Willebrand factor, type A domain"/>
    <property type="match status" value="1"/>
</dbReference>
<dbReference type="InterPro" id="IPR000436">
    <property type="entry name" value="Sushi_SCR_CCP_dom"/>
</dbReference>
<keyword evidence="6" id="KW-0472">Membrane</keyword>
<feature type="disulfide bond" evidence="10">
    <location>
        <begin position="1598"/>
        <end position="1625"/>
    </location>
</feature>
<feature type="domain" description="Sushi" evidence="17">
    <location>
        <begin position="3214"/>
        <end position="3274"/>
    </location>
</feature>
<dbReference type="InterPro" id="IPR000742">
    <property type="entry name" value="EGF"/>
</dbReference>
<feature type="disulfide bond" evidence="10">
    <location>
        <begin position="3184"/>
        <end position="3211"/>
    </location>
</feature>
<dbReference type="InterPro" id="IPR001759">
    <property type="entry name" value="PTX_dom"/>
</dbReference>
<feature type="domain" description="EGF-like" evidence="13">
    <location>
        <begin position="1216"/>
        <end position="1252"/>
    </location>
</feature>
<feature type="disulfide bond" evidence="10">
    <location>
        <begin position="3661"/>
        <end position="3688"/>
    </location>
</feature>
<dbReference type="Proteomes" id="UP001374579">
    <property type="component" value="Unassembled WGS sequence"/>
</dbReference>
<feature type="domain" description="Sushi" evidence="17">
    <location>
        <begin position="3387"/>
        <end position="3444"/>
    </location>
</feature>
<feature type="domain" description="Sushi" evidence="17">
    <location>
        <begin position="2979"/>
        <end position="3036"/>
    </location>
</feature>
<dbReference type="GO" id="GO:0005509">
    <property type="term" value="F:calcium ion binding"/>
    <property type="evidence" value="ECO:0007669"/>
    <property type="project" value="InterPro"/>
</dbReference>
<evidence type="ECO:0000259" key="18">
    <source>
        <dbReference type="PROSITE" id="PS51828"/>
    </source>
</evidence>
<dbReference type="Pfam" id="PF00354">
    <property type="entry name" value="Pentaxin"/>
    <property type="match status" value="1"/>
</dbReference>
<feature type="disulfide bond" evidence="10">
    <location>
        <begin position="2426"/>
        <end position="2453"/>
    </location>
</feature>
<feature type="domain" description="Sushi" evidence="17">
    <location>
        <begin position="2282"/>
        <end position="2338"/>
    </location>
</feature>
<dbReference type="PROSITE" id="PS00022">
    <property type="entry name" value="EGF_1"/>
    <property type="match status" value="7"/>
</dbReference>
<feature type="disulfide bond" evidence="10">
    <location>
        <begin position="1656"/>
        <end position="1683"/>
    </location>
</feature>
<feature type="domain" description="Sushi" evidence="17">
    <location>
        <begin position="3632"/>
        <end position="3690"/>
    </location>
</feature>
<feature type="disulfide bond" evidence="9">
    <location>
        <begin position="4187"/>
        <end position="4197"/>
    </location>
</feature>
<comment type="caution">
    <text evidence="9">Lacks conserved residue(s) required for the propagation of feature annotation.</text>
</comment>
<feature type="disulfide bond" evidence="9">
    <location>
        <begin position="1204"/>
        <end position="1213"/>
    </location>
</feature>
<dbReference type="Gene3D" id="2.10.50.10">
    <property type="entry name" value="Tumor Necrosis Factor Receptor, subunit A, domain 2"/>
    <property type="match status" value="4"/>
</dbReference>
<feature type="domain" description="EGF-like" evidence="13">
    <location>
        <begin position="1292"/>
        <end position="1328"/>
    </location>
</feature>
<feature type="domain" description="Sushi" evidence="17">
    <location>
        <begin position="2862"/>
        <end position="2920"/>
    </location>
</feature>
<feature type="disulfide bond" evidence="10">
    <location>
        <begin position="2832"/>
        <end position="2859"/>
    </location>
</feature>
<dbReference type="GO" id="GO:0016020">
    <property type="term" value="C:membrane"/>
    <property type="evidence" value="ECO:0007669"/>
    <property type="project" value="UniProtKB-SubCell"/>
</dbReference>
<feature type="disulfide bond" evidence="10">
    <location>
        <begin position="2600"/>
        <end position="2627"/>
    </location>
</feature>
<feature type="chain" id="PRO_5042989734" description="Sushi, von Willebrand factor type A, EGF and pentraxin domain-containing protein 1-like" evidence="11">
    <location>
        <begin position="27"/>
        <end position="4225"/>
    </location>
</feature>
<dbReference type="SUPFAM" id="SSF57196">
    <property type="entry name" value="EGF/Laminin"/>
    <property type="match status" value="4"/>
</dbReference>
<organism evidence="19 20">
    <name type="scientific">Littorina saxatilis</name>
    <dbReference type="NCBI Taxonomy" id="31220"/>
    <lineage>
        <taxon>Eukaryota</taxon>
        <taxon>Metazoa</taxon>
        <taxon>Spiralia</taxon>
        <taxon>Lophotrochozoa</taxon>
        <taxon>Mollusca</taxon>
        <taxon>Gastropoda</taxon>
        <taxon>Caenogastropoda</taxon>
        <taxon>Littorinimorpha</taxon>
        <taxon>Littorinoidea</taxon>
        <taxon>Littorinidae</taxon>
        <taxon>Littorina</taxon>
    </lineage>
</organism>
<evidence type="ECO:0000256" key="9">
    <source>
        <dbReference type="PROSITE-ProRule" id="PRU00076"/>
    </source>
</evidence>
<feature type="domain" description="Sushi" evidence="17">
    <location>
        <begin position="1748"/>
        <end position="1812"/>
    </location>
</feature>
<evidence type="ECO:0000256" key="5">
    <source>
        <dbReference type="ARBA" id="ARBA00022837"/>
    </source>
</evidence>
<feature type="disulfide bond" evidence="10">
    <location>
        <begin position="2484"/>
        <end position="2511"/>
    </location>
</feature>
<feature type="disulfide bond" evidence="9">
    <location>
        <begin position="1318"/>
        <end position="1327"/>
    </location>
</feature>
<feature type="domain" description="Sushi" evidence="17">
    <location>
        <begin position="2456"/>
        <end position="2513"/>
    </location>
</feature>
<dbReference type="InterPro" id="IPR009030">
    <property type="entry name" value="Growth_fac_rcpt_cys_sf"/>
</dbReference>
<keyword evidence="10" id="KW-0768">Sushi</keyword>
<evidence type="ECO:0000256" key="10">
    <source>
        <dbReference type="PROSITE-ProRule" id="PRU00302"/>
    </source>
</evidence>
<feature type="disulfide bond" evidence="9">
    <location>
        <begin position="1166"/>
        <end position="1175"/>
    </location>
</feature>
<dbReference type="SMART" id="SM00179">
    <property type="entry name" value="EGF_CA"/>
    <property type="match status" value="7"/>
</dbReference>
<feature type="disulfide bond" evidence="10">
    <location>
        <begin position="2252"/>
        <end position="2279"/>
    </location>
</feature>
<dbReference type="SMART" id="SM00181">
    <property type="entry name" value="EGF"/>
    <property type="match status" value="11"/>
</dbReference>
<dbReference type="Gene3D" id="2.10.25.10">
    <property type="entry name" value="Laminin"/>
    <property type="match status" value="8"/>
</dbReference>
<feature type="disulfide bond" evidence="10">
    <location>
        <begin position="1958"/>
        <end position="1985"/>
    </location>
</feature>
<feature type="disulfide bond" evidence="10">
    <location>
        <begin position="3216"/>
        <end position="3259"/>
    </location>
</feature>
<dbReference type="InterPro" id="IPR001879">
    <property type="entry name" value="GPCR_2_extracellular_dom"/>
</dbReference>
<feature type="domain" description="EGF-like" evidence="13">
    <location>
        <begin position="1330"/>
        <end position="1366"/>
    </location>
</feature>
<feature type="disulfide bond" evidence="10">
    <location>
        <begin position="1900"/>
        <end position="1927"/>
    </location>
</feature>
<feature type="domain" description="Sushi" evidence="17">
    <location>
        <begin position="2047"/>
        <end position="2104"/>
    </location>
</feature>
<feature type="domain" description="Sushi" evidence="17">
    <location>
        <begin position="3156"/>
        <end position="3213"/>
    </location>
</feature>
<dbReference type="InterPro" id="IPR051277">
    <property type="entry name" value="SEZ6_CSMD_C4BPB_Regulators"/>
</dbReference>
<dbReference type="Pfam" id="PF00008">
    <property type="entry name" value="EGF"/>
    <property type="match status" value="6"/>
</dbReference>
<feature type="domain" description="Sushi" evidence="17">
    <location>
        <begin position="3329"/>
        <end position="3386"/>
    </location>
</feature>
<feature type="disulfide bond" evidence="10">
    <location>
        <begin position="2891"/>
        <end position="2918"/>
    </location>
</feature>
<dbReference type="InterPro" id="IPR001791">
    <property type="entry name" value="Laminin_G"/>
</dbReference>
<dbReference type="InterPro" id="IPR003410">
    <property type="entry name" value="HYR_dom"/>
</dbReference>
<feature type="domain" description="VWFA" evidence="15">
    <location>
        <begin position="72"/>
        <end position="253"/>
    </location>
</feature>
<feature type="domain" description="Sushi" evidence="17">
    <location>
        <begin position="3037"/>
        <end position="3095"/>
    </location>
</feature>
<keyword evidence="2 9" id="KW-0245">EGF-like domain</keyword>
<dbReference type="FunFam" id="2.60.120.200:FF:000012">
    <property type="entry name" value="neuronal pentraxin receptor"/>
    <property type="match status" value="1"/>
</dbReference>
<dbReference type="SUPFAM" id="SSF53300">
    <property type="entry name" value="vWA-like"/>
    <property type="match status" value="1"/>
</dbReference>
<dbReference type="InterPro" id="IPR011641">
    <property type="entry name" value="Tyr-kin_ephrin_A/B_rcpt-like"/>
</dbReference>
<keyword evidence="7 9" id="KW-1015">Disulfide bond</keyword>
<feature type="domain" description="Sushi" evidence="17">
    <location>
        <begin position="2804"/>
        <end position="2861"/>
    </location>
</feature>
<feature type="domain" description="Laminin G" evidence="12">
    <location>
        <begin position="1374"/>
        <end position="1540"/>
    </location>
</feature>
<dbReference type="Pfam" id="PF02494">
    <property type="entry name" value="HYR"/>
    <property type="match status" value="2"/>
</dbReference>
<dbReference type="Pfam" id="PF07699">
    <property type="entry name" value="Ephrin_rec_like"/>
    <property type="match status" value="3"/>
</dbReference>
<dbReference type="PROSITE" id="PS50026">
    <property type="entry name" value="EGF_3"/>
    <property type="match status" value="8"/>
</dbReference>
<evidence type="ECO:0000259" key="17">
    <source>
        <dbReference type="PROSITE" id="PS50923"/>
    </source>
</evidence>
<feature type="domain" description="Sushi" evidence="17">
    <location>
        <begin position="1628"/>
        <end position="1685"/>
    </location>
</feature>
<feature type="disulfide bond" evidence="10">
    <location>
        <begin position="2949"/>
        <end position="2976"/>
    </location>
</feature>
<feature type="domain" description="Sushi" evidence="17">
    <location>
        <begin position="715"/>
        <end position="778"/>
    </location>
</feature>
<feature type="domain" description="Sushi" evidence="17">
    <location>
        <begin position="2688"/>
        <end position="2745"/>
    </location>
</feature>
<dbReference type="PANTHER" id="PTHR45656:SF4">
    <property type="entry name" value="PROTEIN CBR-CLEC-78"/>
    <property type="match status" value="1"/>
</dbReference>
<feature type="disulfide bond" evidence="10">
    <location>
        <begin position="2309"/>
        <end position="2336"/>
    </location>
</feature>
<feature type="domain" description="EGF-like" evidence="13">
    <location>
        <begin position="4151"/>
        <end position="4183"/>
    </location>
</feature>
<evidence type="ECO:0000256" key="11">
    <source>
        <dbReference type="SAM" id="SignalP"/>
    </source>
</evidence>
<evidence type="ECO:0000256" key="3">
    <source>
        <dbReference type="ARBA" id="ARBA00022729"/>
    </source>
</evidence>
<feature type="domain" description="EGF-like" evidence="13">
    <location>
        <begin position="1139"/>
        <end position="1176"/>
    </location>
</feature>
<feature type="domain" description="Sushi" evidence="17">
    <location>
        <begin position="4004"/>
        <end position="4061"/>
    </location>
</feature>
<dbReference type="PROSITE" id="PS50825">
    <property type="entry name" value="HYR"/>
    <property type="match status" value="2"/>
</dbReference>
<evidence type="ECO:0000256" key="6">
    <source>
        <dbReference type="ARBA" id="ARBA00023136"/>
    </source>
</evidence>
<feature type="disulfide bond" evidence="10">
    <location>
        <begin position="3535"/>
        <end position="3562"/>
    </location>
</feature>
<feature type="disulfide bond" evidence="10">
    <location>
        <begin position="3602"/>
        <end position="3629"/>
    </location>
</feature>
<feature type="domain" description="Sushi" evidence="17">
    <location>
        <begin position="3096"/>
        <end position="3155"/>
    </location>
</feature>
<feature type="domain" description="HYR" evidence="16">
    <location>
        <begin position="551"/>
        <end position="635"/>
    </location>
</feature>
<feature type="domain" description="Sushi" evidence="17">
    <location>
        <begin position="2163"/>
        <end position="2222"/>
    </location>
</feature>
<feature type="disulfide bond" evidence="10">
    <location>
        <begin position="2774"/>
        <end position="2801"/>
    </location>
</feature>
<sequence length="4225" mass="459385">MLRAQRGACCTKFLVTLLALVAPSNGFRLYDEYYNSLFRPVERSYKAKVETQGAILKRHVQQLRSTENKQVDLVFLVDSSASVGGVDFREEIKFVRKLLADFTVDINTTRVAVITFSSREKVVRQVDHLSRPYAGNHKCSLLTEEVPKIKYVGGGTYTLGAFLEAQKVLRSARADAQKAVFLITDGFSNGGDPRPEARRLRQQGVKIFTFGIRNGNVRELWEMASDPRNETCYVLDSFEEFEALARRALHSDLHSGSYISQPAKKCSPLCINGGFCCHANATCTCGTHTGNYECLCKPGFYGNGLGKDGCRPCPSGTYKNHTGSGDVATCTVCPDENQETLPGATLVHECKCKRGFRNFNSTECTVFRCPDLKEPENGYFVNNQCNNVFNAACGLRCRPGYELRGSGLRICQEDGSWSGQDTLCVLRTCPALPSPKNGHMVCTTDDFRFPTVCRFTCQAGYQLLGSRKRSCLAIAFWTGIAARCREITCPPLPEIRDGSIQPTLCTDGDVPFGTTCQLSCLRGYKLRGPSAKQCTPDGTWSAVSREPNQCIDKTPPYIQCPDNIEISANPDNETTEVTWAVPVAVDNSGFIPVLTSDPAVVPPAHFPLGLTVVTYRAEDLSENVARCKFFVLITDDTPPRVDKCFSPEPVVSTGSHGNVTWEEPIFSDNSGVGLEVMSSHSLGEFPQGLTQVTYTAFDNSGNNNTCTIDVEVSRHPCHYPEPPVHGDRTCHESEEGVHCVLTCDTGYAFVVDPPPEYFCAYDNVWTPADRLPFPDCAAQQISNEVLQPASITLTGDLSCAEHKFINRVEQNIEAKVNNKLSNLCEDNVICDLEELQTTCDEHDDFNTINVVATHRRKRAARAPGRGRQQRASIKFDFTLEGTVNNTGTSQEAAKRQKELSKSMKRLLNAFQAEAKGGHFDLYLGGRWLRFSDMDFDARRQRNACPEGAILINNTCVLCPVGMFYNVVSHVCESCPKGTYQPTEGLLTCMVCPEKTSTNVDHARSENDCRAQCLPGSVSPTGLERCETCPEGSYQSKYAQVTCLPCPDGSTTLRRGARGEAHCRERCTPGQVSRTGLAPCYPCPHGTYQPDEGQKACIKCPNDVDTDQRASTSIMQCLGFQELQSDDAGSYQNQEQQVLDANECFTNPCQNGGICIPKENGLFDCNCRRGFEGVFCQTEVDQCQAQPCLNGGSCTSLPAAYLCDCPPGFQGQKCERDVDECVSSPCQNGGTCVDGANSFTCNCRNGFQGVTCENDVNDCEDQPCMNGGTCEDDVSGYRCACPGGFSGTTCEIETDECLSAPCQNGGTCVDEPSSFRCECEAGYTGTQCEQEILECASSPCQNGAKCEDLINNYLCHCTEGFTGTHCESEIDALYQLDFPTASTVNYALMPIDNPLTSLTVSFWMRSDDTDNYGTAFSYAVPNIDNALTLTDYNGFAFYVNQESVITDVFTNDGYWHHVVITWSSFRGNWKIYIDGLLNDSGFDLSTARPVPGKGTLVIGQEQDSVGGGFSTNEAFVGSITQFNMWDEELSLNTIESMRTSCAEYHGNVIAWPDVQGALRGSLGPQPSTFCQECQVPDDIEFGSVDYPSLTPGSEITFSCMRGFNVAGPATTVCLITGEYELPAPRCQRVDCGNPGTIANGYFAGWRFSFDNRVRFKCQRGYTLRGPETLYCNEYGEWQGDRPECVEITCQLPLLSANTILSTQKTSAFKPGDQAVFNCAPGHQMLTFHDSVTCQSDGTWDRSVPTCDPQTCPAPPQIPFGEPDTLNEEYNVGEIVRYMCDFGYTLNTQGSNPTGAISCLPTGDWESPEPECALVECGEPPLVAHASMDGEDRTFLSRVIYECYPGYQIQADDDSIQCLEEGEWDPEPPTCQPVDCGPPADLDNGEIQGTDYYYNAVITCSCLPGYKLVGTMRRRCNEMGMWEGPDPVCQPVDCGPLADPANGVVLALITTYPSDAIYECDEGYILEGDARRTCTEEGSWSLSEPTCTPVACEAVPDLEHGSWKGPSSFTFGARVEYECQQGYYMDGMNAMTCQSNGYWSNEVPVCLPVTCPDPAQPQYGTAVAQGLIYTSKVEYTCEPGYRLEGETIRTCEADGAWGGEEPVCVPIVCQPPPPILNGQYDYKDLKVGSIVRYTCDLGYRLQGSEVRRCQADLTLSDTAPSCVPVSCPPPSPPLHGDVTVARSILVVGSRATYSCDLGYVLVGDQVRTCRATGELSGEAPTCRPVECTKPGEIISNGRMLGTSYTFNSTISYVCDEGYRMEGEARRVCQADGQWSQPIPGCIAVECPRARIVNGSPSTFRREFGTVVTFTCRSRHRLEGSADRTCLADGSWSGEDPVCVKVVCPPPLPLENGLSRQVDETTLVFACNQGFRLEGSNTSLCSDQGLWEPGSPLCVQITCPDISTVRLENGVVIFKENFGNYGSDVQYVCNTGYSLVGASQRLCTARGEWEGDAPVCEIISCPQPEEILDGMIIGTELTFGSSIRYECNTGYTVVGASQRGCIETGQWEGRAPVCEIMSCPQPEEILDGMIIGTELTFGSSIRYECNTGYTVVGASQRGCTETGEWEGDAPVCEIISCPQPEEILDGMIIGTELTFGSSIRYECITGYTLVGTSQRGCTETGQWEGRAPVCEIVHCPRPEVIPNGQVIGRDFTFNNRIQYECNTGYTLLGVSQRECSADGEWADEAPVCQLVSCPQPENILNGAVIGTDFTYGSSIEYVCDRGYTLIGFSQRQCIENGEWDVGAPSCQIVSCPPPGDILNGVVVLTEFTYGSSVTYSCHEGYTLVGSSQRECLESGEWAGEGPVCEIVSCPQPGDILNGQVVIQSRTFGSEVTYECDEGHVRVGVASRRCKADGLWEGEKPRCEPVSCPDVNPSLENGAVVALSNTFGGQVRYACNPGFVVRGESYRECTASGEWSADEPTCVSLVCPRPPPVEHGTIIGEDYRMGRRITYSCYEGFQPVGRTVLDCLPNLMWSGDAPICERVNCPPLPPTQFGRPIGKGRRYGDGVLFLCDPGYELLGALSVRCQADGTWDTEPPECSPVNCGIPSMVENARLDLENGTLFPAEMSYVCDTGYRPQGSAEASCQKNGTWSESILVCELVKCPDILPNDLYNGAVSGRDFSYSEVIHFSCNEGFRLVGNITTTCLAEGYWSSEIPQCEMITCGEPEPIFQGTVTVEGYEYNSTATYECNIGYRLTGAEVARCLESGEWDLEFRECLLVTCGGPPETIQHGALVENNLIFIYEDQVEYQCDAGYELVGSGRLTCTADGIFAPSPPSCAKIQCPSPETPTHGAVQIINDTLIYSCVPGYELAGIPQRRCLETGQWEGVAPVCIPILCPPPPPLDNGIYNGIEFQFQSAVSYSCNPGFRLRGDRVRRCMANRAWSGADPVCERMSCGTPRPVQFATIIGEEFTYNASIAYECELGFALIGAAERTCMETGVWSGAEPYCDEITCEFPPDVLNATHDANSPSDAFFYGSLVMYMCNRGHVMTGASSVICQEDGTWSEPLPACPPVTCLPFPAPEHGQLSGNDVTFGGEIGVTCDSGYRLIGEETLTCMANGNWDWSVPACEQIQCSAPVIQHGEAVLQGKAENVPSPTVFLPGQTVDFRCLPGYRIGGSSFSTCLENGYWTNAAPVCVPVTCGTPPTISHALPPRASTYNAGDTMSYTCELGYEVEGGATLICDNDGSWAGIYPQCIDVVCDAPPPIEHASLVGRGDRGAGSMPAGGWVQYQCDEGFTFEGDHDGRLSCQRGGAWSSDAPRCVHIDCGQPPVPYFASVTTTGTTAGSVAVVTCMRGYRLPGGDSRMEVVCDVSGTWAGTDTVHCEPLDCFQPPGIANMAAMEGINTTFGTRVSYECLPGYELAGDADIECSEAGLWVRNGLHTPECVPLDCRRPETNMQIEGSEFTFNSTVTLTCLEGTRAVGSETITCMSDGRWSPAPGRCDRILCPSVPPPENGYFFTSVEESGTEVGGSLQILCQDGFSLVGDNVITCQSDGRWSSVPPSCELVRDANALCDDTVDTEHAVVPPGTHFPGDTLALSCRPGYRPEGDVTSLCQEDRTWTAPSGSCVRQSCGPPPVSNRLQVKVLGRSYLYGDRVMYMCRRGLSASRNPPTLTCTETGEWDGVAECTAQCKRPCENGGMCVMLNTCKCRPGYTGLQCQTPICILPCLNGGVCQGPYNCRCPQGYFGSRCHEARCDRPCQNGGRCLHPNRCQCFNGFKPPFCESSIFPDIEPS</sequence>
<dbReference type="CDD" id="cd01450">
    <property type="entry name" value="vWFA_subfamily_ECM"/>
    <property type="match status" value="1"/>
</dbReference>
<proteinExistence type="predicted"/>
<evidence type="ECO:0000259" key="16">
    <source>
        <dbReference type="PROSITE" id="PS50825"/>
    </source>
</evidence>
<keyword evidence="8" id="KW-0325">Glycoprotein</keyword>
<feature type="disulfide bond" evidence="10">
    <location>
        <begin position="3357"/>
        <end position="3384"/>
    </location>
</feature>
<feature type="domain" description="Sushi" evidence="17">
    <location>
        <begin position="2223"/>
        <end position="2281"/>
    </location>
</feature>
<keyword evidence="3 11" id="KW-0732">Signal</keyword>
<dbReference type="PROSITE" id="PS01187">
    <property type="entry name" value="EGF_CA"/>
    <property type="match status" value="2"/>
</dbReference>
<feature type="disulfide bond" evidence="10">
    <location>
        <begin position="3969"/>
        <end position="3996"/>
    </location>
</feature>
<keyword evidence="5" id="KW-0106">Calcium</keyword>
<dbReference type="SMART" id="SM00032">
    <property type="entry name" value="CCP"/>
    <property type="match status" value="47"/>
</dbReference>
<evidence type="ECO:0000256" key="2">
    <source>
        <dbReference type="ARBA" id="ARBA00022536"/>
    </source>
</evidence>
<feature type="domain" description="Sushi" evidence="17">
    <location>
        <begin position="2339"/>
        <end position="2393"/>
    </location>
</feature>
<dbReference type="PROSITE" id="PS50227">
    <property type="entry name" value="G_PROTEIN_RECEP_F2_3"/>
    <property type="match status" value="1"/>
</dbReference>
<dbReference type="SMART" id="SM00327">
    <property type="entry name" value="VWA"/>
    <property type="match status" value="1"/>
</dbReference>
<dbReference type="PROSITE" id="PS00010">
    <property type="entry name" value="ASX_HYDROXYL"/>
    <property type="match status" value="4"/>
</dbReference>
<dbReference type="SMART" id="SM00159">
    <property type="entry name" value="PTX"/>
    <property type="match status" value="1"/>
</dbReference>
<feature type="domain" description="Sushi" evidence="17">
    <location>
        <begin position="2394"/>
        <end position="2455"/>
    </location>
</feature>
<feature type="disulfide bond" evidence="10">
    <location>
        <begin position="2133"/>
        <end position="2160"/>
    </location>
</feature>
<evidence type="ECO:0000259" key="15">
    <source>
        <dbReference type="PROSITE" id="PS50234"/>
    </source>
</evidence>
<feature type="domain" description="Sushi" evidence="17">
    <location>
        <begin position="2630"/>
        <end position="2687"/>
    </location>
</feature>
<feature type="domain" description="Sushi" evidence="17">
    <location>
        <begin position="2572"/>
        <end position="2629"/>
    </location>
</feature>
<feature type="disulfide bond" evidence="10">
    <location>
        <begin position="3415"/>
        <end position="3442"/>
    </location>
</feature>
<feature type="domain" description="Sushi" evidence="17">
    <location>
        <begin position="1813"/>
        <end position="1871"/>
    </location>
</feature>
<dbReference type="InterPro" id="IPR036465">
    <property type="entry name" value="vWFA_dom_sf"/>
</dbReference>
<feature type="domain" description="Sushi" evidence="17">
    <location>
        <begin position="2746"/>
        <end position="2803"/>
    </location>
</feature>
<dbReference type="InterPro" id="IPR002035">
    <property type="entry name" value="VWF_A"/>
</dbReference>
<evidence type="ECO:0000313" key="19">
    <source>
        <dbReference type="EMBL" id="KAK7100185.1"/>
    </source>
</evidence>
<dbReference type="CDD" id="cd00054">
    <property type="entry name" value="EGF_CA"/>
    <property type="match status" value="6"/>
</dbReference>
<dbReference type="SUPFAM" id="SSF57184">
    <property type="entry name" value="Growth factor receptor domain"/>
    <property type="match status" value="2"/>
</dbReference>
<evidence type="ECO:0000256" key="8">
    <source>
        <dbReference type="ARBA" id="ARBA00023180"/>
    </source>
</evidence>
<feature type="domain" description="Sushi" evidence="17">
    <location>
        <begin position="3757"/>
        <end position="3818"/>
    </location>
</feature>
<feature type="domain" description="Sushi" evidence="17">
    <location>
        <begin position="487"/>
        <end position="552"/>
    </location>
</feature>
<feature type="disulfide bond" evidence="10">
    <location>
        <begin position="397"/>
        <end position="424"/>
    </location>
</feature>
<feature type="disulfide bond" evidence="10">
    <location>
        <begin position="2017"/>
        <end position="2044"/>
    </location>
</feature>
<feature type="domain" description="HYR" evidence="16">
    <location>
        <begin position="636"/>
        <end position="714"/>
    </location>
</feature>
<feature type="domain" description="Sushi" evidence="17">
    <location>
        <begin position="4062"/>
        <end position="4121"/>
    </location>
</feature>
<feature type="domain" description="Sushi" evidence="17">
    <location>
        <begin position="1872"/>
        <end position="1929"/>
    </location>
</feature>
<feature type="disulfide bond" evidence="10">
    <location>
        <begin position="2542"/>
        <end position="2569"/>
    </location>
</feature>
<keyword evidence="4" id="KW-0677">Repeat</keyword>
<dbReference type="InterPro" id="IPR000152">
    <property type="entry name" value="EGF-type_Asp/Asn_hydroxyl_site"/>
</dbReference>
<feature type="domain" description="Sushi" evidence="17">
    <location>
        <begin position="2105"/>
        <end position="2162"/>
    </location>
</feature>
<evidence type="ECO:0000256" key="1">
    <source>
        <dbReference type="ARBA" id="ARBA00004370"/>
    </source>
</evidence>
<feature type="domain" description="Sushi" evidence="17">
    <location>
        <begin position="3507"/>
        <end position="3564"/>
    </location>
</feature>
<dbReference type="SUPFAM" id="SSF49899">
    <property type="entry name" value="Concanavalin A-like lectins/glucanases"/>
    <property type="match status" value="1"/>
</dbReference>
<feature type="domain" description="EGF-like" evidence="13">
    <location>
        <begin position="1178"/>
        <end position="1214"/>
    </location>
</feature>
<name>A0AAN9B6E3_9CAEN</name>
<dbReference type="Pfam" id="PF00084">
    <property type="entry name" value="Sushi"/>
    <property type="match status" value="46"/>
</dbReference>
<feature type="disulfide bond" evidence="9">
    <location>
        <begin position="1356"/>
        <end position="1365"/>
    </location>
</feature>
<dbReference type="PROSITE" id="PS50234">
    <property type="entry name" value="VWFA"/>
    <property type="match status" value="1"/>
</dbReference>
<feature type="disulfide bond" evidence="10">
    <location>
        <begin position="4032"/>
        <end position="4059"/>
    </location>
</feature>
<feature type="domain" description="Sushi" evidence="17">
    <location>
        <begin position="3565"/>
        <end position="3631"/>
    </location>
</feature>
<feature type="disulfide bond" evidence="10">
    <location>
        <begin position="4092"/>
        <end position="4119"/>
    </location>
</feature>
<feature type="disulfide bond" evidence="10">
    <location>
        <begin position="3066"/>
        <end position="3093"/>
    </location>
</feature>
<dbReference type="GO" id="GO:0004930">
    <property type="term" value="F:G protein-coupled receptor activity"/>
    <property type="evidence" value="ECO:0007669"/>
    <property type="project" value="InterPro"/>
</dbReference>
<feature type="domain" description="Sushi" evidence="17">
    <location>
        <begin position="3691"/>
        <end position="3756"/>
    </location>
</feature>
<feature type="disulfide bond" evidence="10">
    <location>
        <begin position="2075"/>
        <end position="2102"/>
    </location>
</feature>
<dbReference type="PROSITE" id="PS50025">
    <property type="entry name" value="LAM_G_DOMAIN"/>
    <property type="match status" value="1"/>
</dbReference>
<feature type="disulfide bond" evidence="10">
    <location>
        <begin position="2193"/>
        <end position="2220"/>
    </location>
</feature>
<evidence type="ECO:0008006" key="21">
    <source>
        <dbReference type="Google" id="ProtNLM"/>
    </source>
</evidence>
<dbReference type="FunFam" id="2.10.70.10:FF:000011">
    <property type="entry name" value="CUB and sushi domain-containing protein 3 isoform A"/>
    <property type="match status" value="1"/>
</dbReference>
<feature type="domain" description="EGF-like" evidence="13">
    <location>
        <begin position="1254"/>
        <end position="1290"/>
    </location>
</feature>
<dbReference type="SMART" id="SM01411">
    <property type="entry name" value="Ephrin_rec_like"/>
    <property type="match status" value="5"/>
</dbReference>
<feature type="disulfide bond" evidence="10">
    <location>
        <begin position="2716"/>
        <end position="2743"/>
    </location>
</feature>
<feature type="domain" description="Sushi" evidence="17">
    <location>
        <begin position="1570"/>
        <end position="1627"/>
    </location>
</feature>
<dbReference type="FunFam" id="2.10.25.10:FF:000309">
    <property type="entry name" value="Uncharacterized protein, isoform A"/>
    <property type="match status" value="2"/>
</dbReference>
<dbReference type="FunFam" id="2.10.25.10:FF:000004">
    <property type="entry name" value="Neurogenic locus notch 1"/>
    <property type="match status" value="1"/>
</dbReference>
<feature type="domain" description="G-protein coupled receptors family 2 profile 1" evidence="14">
    <location>
        <begin position="2729"/>
        <end position="2810"/>
    </location>
</feature>
<feature type="domain" description="Pentraxin (PTX)" evidence="18">
    <location>
        <begin position="1371"/>
        <end position="1569"/>
    </location>
</feature>
<accession>A0AAN9B6E3</accession>
<feature type="domain" description="Sushi" evidence="17">
    <location>
        <begin position="427"/>
        <end position="486"/>
    </location>
</feature>
<protein>
    <recommendedName>
        <fullName evidence="21">Sushi, von Willebrand factor type A, EGF and pentraxin domain-containing protein 1-like</fullName>
    </recommendedName>
</protein>
<dbReference type="Gene3D" id="2.10.70.10">
    <property type="entry name" value="Complement Module, domain 1"/>
    <property type="match status" value="46"/>
</dbReference>
<feature type="domain" description="Sushi" evidence="17">
    <location>
        <begin position="3445"/>
        <end position="3506"/>
    </location>
</feature>
<evidence type="ECO:0000259" key="14">
    <source>
        <dbReference type="PROSITE" id="PS50227"/>
    </source>
</evidence>
<reference evidence="19 20" key="1">
    <citation type="submission" date="2024-02" db="EMBL/GenBank/DDBJ databases">
        <title>Chromosome-scale genome assembly of the rough periwinkle Littorina saxatilis.</title>
        <authorList>
            <person name="De Jode A."/>
            <person name="Faria R."/>
            <person name="Formenti G."/>
            <person name="Sims Y."/>
            <person name="Smith T.P."/>
            <person name="Tracey A."/>
            <person name="Wood J.M.D."/>
            <person name="Zagrodzka Z.B."/>
            <person name="Johannesson K."/>
            <person name="Butlin R.K."/>
            <person name="Leder E.H."/>
        </authorList>
    </citation>
    <scope>NUCLEOTIDE SEQUENCE [LARGE SCALE GENOMIC DNA]</scope>
    <source>
        <strain evidence="19">Snail1</strain>
        <tissue evidence="19">Muscle</tissue>
    </source>
</reference>
<feature type="signal peptide" evidence="11">
    <location>
        <begin position="1"/>
        <end position="26"/>
    </location>
</feature>
<dbReference type="PROSITE" id="PS51828">
    <property type="entry name" value="PTX_2"/>
    <property type="match status" value="1"/>
</dbReference>
<feature type="disulfide bond" evidence="10">
    <location>
        <begin position="3299"/>
        <end position="3326"/>
    </location>
</feature>
<dbReference type="PANTHER" id="PTHR45656">
    <property type="entry name" value="PROTEIN CBR-CLEC-78"/>
    <property type="match status" value="1"/>
</dbReference>
<evidence type="ECO:0000256" key="7">
    <source>
        <dbReference type="ARBA" id="ARBA00023157"/>
    </source>
</evidence>
<feature type="disulfide bond" evidence="10">
    <location>
        <begin position="3477"/>
        <end position="3504"/>
    </location>
</feature>
<dbReference type="InterPro" id="IPR001881">
    <property type="entry name" value="EGF-like_Ca-bd_dom"/>
</dbReference>
<evidence type="ECO:0000256" key="4">
    <source>
        <dbReference type="ARBA" id="ARBA00022737"/>
    </source>
</evidence>
<gene>
    <name evidence="19" type="ORF">V1264_023175</name>
</gene>
<dbReference type="FunFam" id="2.10.25.10:FF:000123">
    <property type="entry name" value="Crumbs homolog 1 (Drosophila)"/>
    <property type="match status" value="1"/>
</dbReference>
<feature type="disulfide bond" evidence="9">
    <location>
        <begin position="4173"/>
        <end position="4182"/>
    </location>
</feature>
<feature type="disulfide bond" evidence="9">
    <location>
        <begin position="1280"/>
        <end position="1289"/>
    </location>
</feature>
<comment type="subcellular location">
    <subcellularLocation>
        <location evidence="1">Membrane</location>
    </subcellularLocation>
</comment>
<feature type="disulfide bond" evidence="9">
    <location>
        <begin position="4205"/>
        <end position="4214"/>
    </location>
</feature>
<dbReference type="CDD" id="cd00033">
    <property type="entry name" value="CCP"/>
    <property type="match status" value="46"/>
</dbReference>
<feature type="domain" description="EGF-like" evidence="13">
    <location>
        <begin position="4184"/>
        <end position="4215"/>
    </location>
</feature>
<feature type="disulfide bond" evidence="10">
    <location>
        <begin position="2364"/>
        <end position="2391"/>
    </location>
</feature>
<dbReference type="SUPFAM" id="SSF57535">
    <property type="entry name" value="Complement control module/SCR domain"/>
    <property type="match status" value="47"/>
</dbReference>
<evidence type="ECO:0000313" key="20">
    <source>
        <dbReference type="Proteomes" id="UP001374579"/>
    </source>
</evidence>
<feature type="disulfide bond" evidence="10">
    <location>
        <begin position="3007"/>
        <end position="3034"/>
    </location>
</feature>
<feature type="disulfide bond" evidence="10">
    <location>
        <begin position="457"/>
        <end position="484"/>
    </location>
</feature>
<dbReference type="Pfam" id="PF00092">
    <property type="entry name" value="VWA"/>
    <property type="match status" value="1"/>
</dbReference>
<feature type="domain" description="Sushi" evidence="17">
    <location>
        <begin position="3937"/>
        <end position="3998"/>
    </location>
</feature>
<feature type="disulfide bond" evidence="10">
    <location>
        <begin position="2658"/>
        <end position="2685"/>
    </location>
</feature>
<feature type="domain" description="Sushi" evidence="17">
    <location>
        <begin position="3819"/>
        <end position="3880"/>
    </location>
</feature>
<feature type="disulfide bond" evidence="10">
    <location>
        <begin position="4064"/>
        <end position="4107"/>
    </location>
</feature>
<dbReference type="Gene3D" id="2.60.120.200">
    <property type="match status" value="1"/>
</dbReference>
<feature type="domain" description="Sushi" evidence="17">
    <location>
        <begin position="367"/>
        <end position="426"/>
    </location>
</feature>
<dbReference type="PROSITE" id="PS50923">
    <property type="entry name" value="SUSHI"/>
    <property type="match status" value="47"/>
</dbReference>
<feature type="domain" description="Sushi" evidence="17">
    <location>
        <begin position="2514"/>
        <end position="2571"/>
    </location>
</feature>
<feature type="domain" description="Sushi" evidence="17">
    <location>
        <begin position="1686"/>
        <end position="1747"/>
    </location>
</feature>
<dbReference type="PROSITE" id="PS01186">
    <property type="entry name" value="EGF_2"/>
    <property type="match status" value="8"/>
</dbReference>
<feature type="domain" description="Sushi" evidence="17">
    <location>
        <begin position="1930"/>
        <end position="1987"/>
    </location>
</feature>
<feature type="domain" description="Sushi" evidence="17">
    <location>
        <begin position="3275"/>
        <end position="3328"/>
    </location>
</feature>
<dbReference type="InterPro" id="IPR013320">
    <property type="entry name" value="ConA-like_dom_sf"/>
</dbReference>
<dbReference type="InterPro" id="IPR035976">
    <property type="entry name" value="Sushi/SCR/CCP_sf"/>
</dbReference>
<keyword evidence="20" id="KW-1185">Reference proteome</keyword>
<feature type="domain" description="Sushi" evidence="17">
    <location>
        <begin position="1988"/>
        <end position="2046"/>
    </location>
</feature>
<dbReference type="InterPro" id="IPR018097">
    <property type="entry name" value="EGF_Ca-bd_CS"/>
</dbReference>
<evidence type="ECO:0000259" key="12">
    <source>
        <dbReference type="PROSITE" id="PS50025"/>
    </source>
</evidence>
<feature type="disulfide bond" evidence="10">
    <location>
        <begin position="3759"/>
        <end position="3802"/>
    </location>
</feature>
<feature type="domain" description="Sushi" evidence="17">
    <location>
        <begin position="2921"/>
        <end position="2978"/>
    </location>
</feature>
<dbReference type="EMBL" id="JBAMIC010000011">
    <property type="protein sequence ID" value="KAK7100185.1"/>
    <property type="molecule type" value="Genomic_DNA"/>
</dbReference>
<feature type="disulfide bond" evidence="10">
    <location>
        <begin position="3245"/>
        <end position="3272"/>
    </location>
</feature>
<feature type="disulfide bond" evidence="10">
    <location>
        <begin position="3126"/>
        <end position="3153"/>
    </location>
</feature>
<comment type="caution">
    <text evidence="19">The sequence shown here is derived from an EMBL/GenBank/DDBJ whole genome shotgun (WGS) entry which is preliminary data.</text>
</comment>